<gene>
    <name evidence="1" type="ORF">DORLON_01143</name>
</gene>
<dbReference type="Proteomes" id="UP000004016">
    <property type="component" value="Unassembled WGS sequence"/>
</dbReference>
<dbReference type="AlphaFoldDB" id="A6BFS1"/>
<reference evidence="1 2" key="2">
    <citation type="submission" date="2007-04" db="EMBL/GenBank/DDBJ databases">
        <title>Draft genome sequence of Dorea longicatena (DSM 13814).</title>
        <authorList>
            <person name="Sudarsanam P."/>
            <person name="Ley R."/>
            <person name="Guruge J."/>
            <person name="Turnbaugh P.J."/>
            <person name="Mahowald M."/>
            <person name="Liep D."/>
            <person name="Gordon J."/>
        </authorList>
    </citation>
    <scope>NUCLEOTIDE SEQUENCE [LARGE SCALE GENOMIC DNA]</scope>
    <source>
        <strain evidence="1 2">DSM 13814</strain>
    </source>
</reference>
<dbReference type="EMBL" id="AAXB02000004">
    <property type="protein sequence ID" value="EDM63477.1"/>
    <property type="molecule type" value="Genomic_DNA"/>
</dbReference>
<protein>
    <submittedName>
        <fullName evidence="1">Uncharacterized protein</fullName>
    </submittedName>
</protein>
<reference evidence="1 2" key="1">
    <citation type="submission" date="2007-03" db="EMBL/GenBank/DDBJ databases">
        <authorList>
            <person name="Fulton L."/>
            <person name="Clifton S."/>
            <person name="Fulton B."/>
            <person name="Xu J."/>
            <person name="Minx P."/>
            <person name="Pepin K.H."/>
            <person name="Johnson M."/>
            <person name="Thiruvilangam P."/>
            <person name="Bhonagiri V."/>
            <person name="Nash W.E."/>
            <person name="Mardis E.R."/>
            <person name="Wilson R.K."/>
        </authorList>
    </citation>
    <scope>NUCLEOTIDE SEQUENCE [LARGE SCALE GENOMIC DNA]</scope>
    <source>
        <strain evidence="1 2">DSM 13814</strain>
    </source>
</reference>
<proteinExistence type="predicted"/>
<evidence type="ECO:0000313" key="2">
    <source>
        <dbReference type="Proteomes" id="UP000004016"/>
    </source>
</evidence>
<organism evidence="1 2">
    <name type="scientific">Dorea longicatena DSM 13814</name>
    <dbReference type="NCBI Taxonomy" id="411462"/>
    <lineage>
        <taxon>Bacteria</taxon>
        <taxon>Bacillati</taxon>
        <taxon>Bacillota</taxon>
        <taxon>Clostridia</taxon>
        <taxon>Lachnospirales</taxon>
        <taxon>Lachnospiraceae</taxon>
        <taxon>Dorea</taxon>
    </lineage>
</organism>
<dbReference type="HOGENOM" id="CLU_2715916_0_0_9"/>
<comment type="caution">
    <text evidence="1">The sequence shown here is derived from an EMBL/GenBank/DDBJ whole genome shotgun (WGS) entry which is preliminary data.</text>
</comment>
<accession>A6BFS1</accession>
<sequence length="72" mass="8351">MRLDRGAGFISKAEQQIKGNHFCLKGKTAEGRYHPLLYSRYTSWDAAEYAADCHFSKWSAIGVYRRYKSLIM</sequence>
<evidence type="ECO:0000313" key="1">
    <source>
        <dbReference type="EMBL" id="EDM63477.1"/>
    </source>
</evidence>
<name>A6BFS1_9FIRM</name>